<organism evidence="2">
    <name type="scientific">metagenome</name>
    <dbReference type="NCBI Taxonomy" id="256318"/>
    <lineage>
        <taxon>unclassified sequences</taxon>
        <taxon>metagenomes</taxon>
    </lineage>
</organism>
<evidence type="ECO:0000256" key="1">
    <source>
        <dbReference type="SAM" id="Phobius"/>
    </source>
</evidence>
<evidence type="ECO:0000313" key="2">
    <source>
        <dbReference type="EMBL" id="CUR55783.1"/>
    </source>
</evidence>
<accession>A0A2P2C192</accession>
<keyword evidence="1" id="KW-1133">Transmembrane helix</keyword>
<feature type="transmembrane region" description="Helical" evidence="1">
    <location>
        <begin position="12"/>
        <end position="34"/>
    </location>
</feature>
<gene>
    <name evidence="2" type="ORF">NOCA2300015</name>
</gene>
<reference evidence="2" key="1">
    <citation type="submission" date="2015-08" db="EMBL/GenBank/DDBJ databases">
        <authorList>
            <person name="Babu N.S."/>
            <person name="Beckwith C.J."/>
            <person name="Beseler K.G."/>
            <person name="Brison A."/>
            <person name="Carone J.V."/>
            <person name="Caskin T.P."/>
            <person name="Diamond M."/>
            <person name="Durham M.E."/>
            <person name="Foxe J.M."/>
            <person name="Go M."/>
            <person name="Henderson B.A."/>
            <person name="Jones I.B."/>
            <person name="McGettigan J.A."/>
            <person name="Micheletti S.J."/>
            <person name="Nasrallah M.E."/>
            <person name="Ortiz D."/>
            <person name="Piller C.R."/>
            <person name="Privatt S.R."/>
            <person name="Schneider S.L."/>
            <person name="Sharp S."/>
            <person name="Smith T.C."/>
            <person name="Stanton J.D."/>
            <person name="Ullery H.E."/>
            <person name="Wilson R.J."/>
            <person name="Serrano M.G."/>
            <person name="Buck G."/>
            <person name="Lee V."/>
            <person name="Wang Y."/>
            <person name="Carvalho R."/>
            <person name="Voegtly L."/>
            <person name="Shi R."/>
            <person name="Duckworth R."/>
            <person name="Johnson A."/>
            <person name="Loviza R."/>
            <person name="Walstead R."/>
            <person name="Shah Z."/>
            <person name="Kiflezghi M."/>
            <person name="Wade K."/>
            <person name="Ball S.L."/>
            <person name="Bradley K.W."/>
            <person name="Asai D.J."/>
            <person name="Bowman C.A."/>
            <person name="Russell D.A."/>
            <person name="Pope W.H."/>
            <person name="Jacobs-Sera D."/>
            <person name="Hendrix R.W."/>
            <person name="Hatfull G.F."/>
        </authorList>
    </citation>
    <scope>NUCLEOTIDE SEQUENCE</scope>
</reference>
<dbReference type="EMBL" id="CZKA01000024">
    <property type="protein sequence ID" value="CUR55783.1"/>
    <property type="molecule type" value="Genomic_DNA"/>
</dbReference>
<proteinExistence type="predicted"/>
<keyword evidence="1" id="KW-0812">Transmembrane</keyword>
<keyword evidence="1" id="KW-0472">Membrane</keyword>
<protein>
    <submittedName>
        <fullName evidence="2">Uncharacterized protein</fullName>
    </submittedName>
</protein>
<name>A0A2P2C192_9ZZZZ</name>
<dbReference type="AlphaFoldDB" id="A0A2P2C192"/>
<sequence>MHMMRPSEGAAILAAFVVGALVVLVVMLVIATSIL</sequence>